<feature type="domain" description="DUF8212" evidence="2">
    <location>
        <begin position="228"/>
        <end position="251"/>
    </location>
</feature>
<dbReference type="Proteomes" id="UP000325579">
    <property type="component" value="Unassembled WGS sequence"/>
</dbReference>
<dbReference type="InterPro" id="IPR009960">
    <property type="entry name" value="Fruit_body_lectin_fun"/>
</dbReference>
<organism evidence="3 4">
    <name type="scientific">Aspergillus pseudonomiae</name>
    <dbReference type="NCBI Taxonomy" id="1506151"/>
    <lineage>
        <taxon>Eukaryota</taxon>
        <taxon>Fungi</taxon>
        <taxon>Dikarya</taxon>
        <taxon>Ascomycota</taxon>
        <taxon>Pezizomycotina</taxon>
        <taxon>Eurotiomycetes</taxon>
        <taxon>Eurotiomycetidae</taxon>
        <taxon>Eurotiales</taxon>
        <taxon>Aspergillaceae</taxon>
        <taxon>Aspergillus</taxon>
        <taxon>Aspergillus subgen. Circumdati</taxon>
    </lineage>
</organism>
<dbReference type="PANTHER" id="PTHR10622:SF10">
    <property type="entry name" value="HET DOMAIN-CONTAINING PROTEIN"/>
    <property type="match status" value="1"/>
</dbReference>
<protein>
    <submittedName>
        <fullName evidence="3">Heterokaryon incompatibility protein-domain-containing protein</fullName>
    </submittedName>
</protein>
<dbReference type="Gene3D" id="2.60.270.20">
    <property type="entry name" value="Cytolysin/lectin"/>
    <property type="match status" value="1"/>
</dbReference>
<keyword evidence="4" id="KW-1185">Reference proteome</keyword>
<dbReference type="PANTHER" id="PTHR10622">
    <property type="entry name" value="HET DOMAIN-CONTAINING PROTEIN"/>
    <property type="match status" value="1"/>
</dbReference>
<evidence type="ECO:0000259" key="1">
    <source>
        <dbReference type="Pfam" id="PF06985"/>
    </source>
</evidence>
<reference evidence="3 4" key="1">
    <citation type="submission" date="2019-04" db="EMBL/GenBank/DDBJ databases">
        <authorList>
            <consortium name="DOE Joint Genome Institute"/>
            <person name="Mondo S."/>
            <person name="Kjaerbolling I."/>
            <person name="Vesth T."/>
            <person name="Frisvad J.C."/>
            <person name="Nybo J.L."/>
            <person name="Theobald S."/>
            <person name="Kildgaard S."/>
            <person name="Isbrandt T."/>
            <person name="Kuo A."/>
            <person name="Sato A."/>
            <person name="Lyhne E.K."/>
            <person name="Kogle M.E."/>
            <person name="Wiebenga A."/>
            <person name="Kun R.S."/>
            <person name="Lubbers R.J."/>
            <person name="Makela M.R."/>
            <person name="Barry K."/>
            <person name="Chovatia M."/>
            <person name="Clum A."/>
            <person name="Daum C."/>
            <person name="Haridas S."/>
            <person name="He G."/>
            <person name="LaButti K."/>
            <person name="Lipzen A."/>
            <person name="Riley R."/>
            <person name="Salamov A."/>
            <person name="Simmons B.A."/>
            <person name="Magnuson J.K."/>
            <person name="Henrissat B."/>
            <person name="Mortensen U.H."/>
            <person name="Larsen T.O."/>
            <person name="Devries R.P."/>
            <person name="Grigoriev I.V."/>
            <person name="Machida M."/>
            <person name="Baker S.E."/>
            <person name="Andersen M.R."/>
            <person name="Cantor M.N."/>
            <person name="Hua S.X."/>
        </authorList>
    </citation>
    <scope>NUCLEOTIDE SEQUENCE [LARGE SCALE GENOMIC DNA]</scope>
    <source>
        <strain evidence="3 4">CBS 119388</strain>
    </source>
</reference>
<dbReference type="AlphaFoldDB" id="A0A5N7DDI0"/>
<proteinExistence type="predicted"/>
<dbReference type="Pfam" id="PF07367">
    <property type="entry name" value="FB_lectin"/>
    <property type="match status" value="1"/>
</dbReference>
<dbReference type="InterPro" id="IPR058525">
    <property type="entry name" value="DUF8212"/>
</dbReference>
<dbReference type="RefSeq" id="XP_031941770.1">
    <property type="nucleotide sequence ID" value="XM_032087115.1"/>
</dbReference>
<evidence type="ECO:0000259" key="2">
    <source>
        <dbReference type="Pfam" id="PF26640"/>
    </source>
</evidence>
<dbReference type="SUPFAM" id="SSF63724">
    <property type="entry name" value="Cytolysin/lectin"/>
    <property type="match status" value="1"/>
</dbReference>
<dbReference type="Pfam" id="PF26640">
    <property type="entry name" value="DUF8212"/>
    <property type="match status" value="1"/>
</dbReference>
<accession>A0A5N7DDI0</accession>
<dbReference type="InterPro" id="IPR010730">
    <property type="entry name" value="HET"/>
</dbReference>
<sequence>MIRLLDTETKRLVPPKVQDIPEYAILSHRWGLEEDEITFDQINQEIHDDKMTEKPGYKKITNCCELASKVELKHVWVDTCCINKSNPGELSEALNSMFHWYRNAQVCYAYLADVEPGDDPFKDGSQFRKSAWFQRGWTLQELLAPLYVVFFNKKWEEIGTKASLHPVITQITGIPAEVLLMNCAGEVSVAERMSWAANRTTARVEDQAYCLMGLFGVSMPMLYGEGEKAFERLQREILKVSDDQSIFAWTRDDPHSPSGLLARSPHDFRRSKGIHQLRDSLPYSMTNKGLHITLRLLLDDSSKSGMAALSCGRDNKPFVIRLEKPPGAGDDTFVRTNLHETYEEQDMSSFIDKTIYITETDPSRFKITEWMRPESRYTFVVHRPPPANLSSSSHPEVSWTSSEKTIELTSWRSGHAGVLLFSDNDGGNNNPYKHPGNNTGKKSDRKKHMAILIGVHNYNVWCDIVDDVDDSEDVFRAVWDRYCNTGGRDRRWHNLDRQRLLDNQGQTKASLAISKGLWNGQRVWHVYLKLGMRYSLVKLGRGCCF</sequence>
<dbReference type="EMBL" id="ML736767">
    <property type="protein sequence ID" value="KAE8404451.1"/>
    <property type="molecule type" value="Genomic_DNA"/>
</dbReference>
<dbReference type="OrthoDB" id="674604at2759"/>
<dbReference type="GeneID" id="43671806"/>
<name>A0A5N7DDI0_9EURO</name>
<dbReference type="InterPro" id="IPR015926">
    <property type="entry name" value="Cytolysin/lectin"/>
</dbReference>
<dbReference type="Pfam" id="PF06985">
    <property type="entry name" value="HET"/>
    <property type="match status" value="1"/>
</dbReference>
<feature type="domain" description="Heterokaryon incompatibility" evidence="1">
    <location>
        <begin position="23"/>
        <end position="114"/>
    </location>
</feature>
<evidence type="ECO:0000313" key="3">
    <source>
        <dbReference type="EMBL" id="KAE8404451.1"/>
    </source>
</evidence>
<evidence type="ECO:0000313" key="4">
    <source>
        <dbReference type="Proteomes" id="UP000325579"/>
    </source>
</evidence>
<gene>
    <name evidence="3" type="ORF">BDV37DRAFT_282747</name>
</gene>